<feature type="binding site" evidence="6">
    <location>
        <position position="236"/>
    </location>
    <ligand>
        <name>S-adenosyl-L-methionine</name>
        <dbReference type="ChEBI" id="CHEBI:59789"/>
    </ligand>
</feature>
<dbReference type="NCBIfam" id="TIGR00406">
    <property type="entry name" value="prmA"/>
    <property type="match status" value="1"/>
</dbReference>
<dbReference type="GO" id="GO:0032259">
    <property type="term" value="P:methylation"/>
    <property type="evidence" value="ECO:0007669"/>
    <property type="project" value="UniProtKB-KW"/>
</dbReference>
<comment type="catalytic activity">
    <reaction evidence="6">
        <text>L-lysyl-[protein] + 3 S-adenosyl-L-methionine = N(6),N(6),N(6)-trimethyl-L-lysyl-[protein] + 3 S-adenosyl-L-homocysteine + 3 H(+)</text>
        <dbReference type="Rhea" id="RHEA:54192"/>
        <dbReference type="Rhea" id="RHEA-COMP:9752"/>
        <dbReference type="Rhea" id="RHEA-COMP:13826"/>
        <dbReference type="ChEBI" id="CHEBI:15378"/>
        <dbReference type="ChEBI" id="CHEBI:29969"/>
        <dbReference type="ChEBI" id="CHEBI:57856"/>
        <dbReference type="ChEBI" id="CHEBI:59789"/>
        <dbReference type="ChEBI" id="CHEBI:61961"/>
    </reaction>
</comment>
<feature type="binding site" evidence="6">
    <location>
        <position position="152"/>
    </location>
    <ligand>
        <name>S-adenosyl-L-methionine</name>
        <dbReference type="ChEBI" id="CHEBI:59789"/>
    </ligand>
</feature>
<evidence type="ECO:0000256" key="6">
    <source>
        <dbReference type="HAMAP-Rule" id="MF_00735"/>
    </source>
</evidence>
<evidence type="ECO:0000256" key="3">
    <source>
        <dbReference type="ARBA" id="ARBA00022603"/>
    </source>
</evidence>
<comment type="similarity">
    <text evidence="1 6">Belongs to the methyltransferase superfamily. PrmA family.</text>
</comment>
<gene>
    <name evidence="6" type="primary">prmA</name>
    <name evidence="7" type="ORF">ENU78_07000</name>
</gene>
<dbReference type="PANTHER" id="PTHR43648:SF1">
    <property type="entry name" value="ELECTRON TRANSFER FLAVOPROTEIN BETA SUBUNIT LYSINE METHYLTRANSFERASE"/>
    <property type="match status" value="1"/>
</dbReference>
<reference evidence="7" key="1">
    <citation type="journal article" date="2020" name="mSystems">
        <title>Genome- and Community-Level Interaction Insights into Carbon Utilization and Element Cycling Functions of Hydrothermarchaeota in Hydrothermal Sediment.</title>
        <authorList>
            <person name="Zhou Z."/>
            <person name="Liu Y."/>
            <person name="Xu W."/>
            <person name="Pan J."/>
            <person name="Luo Z.H."/>
            <person name="Li M."/>
        </authorList>
    </citation>
    <scope>NUCLEOTIDE SEQUENCE [LARGE SCALE GENOMIC DNA]</scope>
    <source>
        <strain evidence="7">SpSt-70</strain>
    </source>
</reference>
<dbReference type="InterPro" id="IPR050078">
    <property type="entry name" value="Ribosomal_L11_MeTrfase_PrmA"/>
</dbReference>
<organism evidence="7">
    <name type="scientific">Dictyoglomus thermophilum</name>
    <dbReference type="NCBI Taxonomy" id="14"/>
    <lineage>
        <taxon>Bacteria</taxon>
        <taxon>Pseudomonadati</taxon>
        <taxon>Dictyoglomota</taxon>
        <taxon>Dictyoglomia</taxon>
        <taxon>Dictyoglomales</taxon>
        <taxon>Dictyoglomaceae</taxon>
        <taxon>Dictyoglomus</taxon>
    </lineage>
</organism>
<comment type="function">
    <text evidence="6">Methylates ribosomal protein L11.</text>
</comment>
<dbReference type="InterPro" id="IPR004498">
    <property type="entry name" value="Ribosomal_PrmA_MeTrfase"/>
</dbReference>
<dbReference type="RefSeq" id="WP_149122797.1">
    <property type="nucleotide sequence ID" value="NZ_VTFL01000003.1"/>
</dbReference>
<evidence type="ECO:0000313" key="7">
    <source>
        <dbReference type="EMBL" id="HGK24159.1"/>
    </source>
</evidence>
<proteinExistence type="inferred from homology"/>
<dbReference type="CDD" id="cd02440">
    <property type="entry name" value="AdoMet_MTases"/>
    <property type="match status" value="1"/>
</dbReference>
<dbReference type="GO" id="GO:0005737">
    <property type="term" value="C:cytoplasm"/>
    <property type="evidence" value="ECO:0007669"/>
    <property type="project" value="UniProtKB-SubCell"/>
</dbReference>
<dbReference type="AlphaFoldDB" id="A0A7V3ZJI4"/>
<dbReference type="PANTHER" id="PTHR43648">
    <property type="entry name" value="ELECTRON TRANSFER FLAVOPROTEIN BETA SUBUNIT LYSINE METHYLTRANSFERASE"/>
    <property type="match status" value="1"/>
</dbReference>
<dbReference type="Pfam" id="PF06325">
    <property type="entry name" value="PrmA"/>
    <property type="match status" value="1"/>
</dbReference>
<dbReference type="HAMAP" id="MF_00735">
    <property type="entry name" value="Methyltr_PrmA"/>
    <property type="match status" value="1"/>
</dbReference>
<protein>
    <recommendedName>
        <fullName evidence="6">Ribosomal protein L11 methyltransferase</fullName>
        <shortName evidence="6">L11 Mtase</shortName>
        <ecNumber evidence="6">2.1.1.-</ecNumber>
    </recommendedName>
</protein>
<comment type="subcellular location">
    <subcellularLocation>
        <location evidence="6">Cytoplasm</location>
    </subcellularLocation>
</comment>
<dbReference type="InterPro" id="IPR029063">
    <property type="entry name" value="SAM-dependent_MTases_sf"/>
</dbReference>
<feature type="binding site" evidence="6">
    <location>
        <position position="173"/>
    </location>
    <ligand>
        <name>S-adenosyl-L-methionine</name>
        <dbReference type="ChEBI" id="CHEBI:59789"/>
    </ligand>
</feature>
<comment type="caution">
    <text evidence="7">The sequence shown here is derived from an EMBL/GenBank/DDBJ whole genome shotgun (WGS) entry which is preliminary data.</text>
</comment>
<feature type="binding site" evidence="6">
    <location>
        <position position="195"/>
    </location>
    <ligand>
        <name>S-adenosyl-L-methionine</name>
        <dbReference type="ChEBI" id="CHEBI:59789"/>
    </ligand>
</feature>
<dbReference type="SUPFAM" id="SSF53335">
    <property type="entry name" value="S-adenosyl-L-methionine-dependent methyltransferases"/>
    <property type="match status" value="1"/>
</dbReference>
<accession>A0A7V3ZJI4</accession>
<dbReference type="GO" id="GO:0008276">
    <property type="term" value="F:protein methyltransferase activity"/>
    <property type="evidence" value="ECO:0007669"/>
    <property type="project" value="UniProtKB-UniRule"/>
</dbReference>
<evidence type="ECO:0000256" key="2">
    <source>
        <dbReference type="ARBA" id="ARBA00022490"/>
    </source>
</evidence>
<keyword evidence="5 6" id="KW-0949">S-adenosyl-L-methionine</keyword>
<dbReference type="EC" id="2.1.1.-" evidence="6"/>
<dbReference type="PIRSF" id="PIRSF000401">
    <property type="entry name" value="RPL11_MTase"/>
    <property type="match status" value="1"/>
</dbReference>
<keyword evidence="3 6" id="KW-0489">Methyltransferase</keyword>
<keyword evidence="7" id="KW-0687">Ribonucleoprotein</keyword>
<evidence type="ECO:0000256" key="5">
    <source>
        <dbReference type="ARBA" id="ARBA00022691"/>
    </source>
</evidence>
<dbReference type="EMBL" id="DTDV01000019">
    <property type="protein sequence ID" value="HGK24159.1"/>
    <property type="molecule type" value="Genomic_DNA"/>
</dbReference>
<sequence>MQYFELILKTKKDLEEPIIAILESLGSKGTAVEDNFFDNSVLWDYVDEEFAKRDYVLIRSYFDKDTDMEEIINRLKARIKENFGRLGDVEDVEYRVIKEEDWANEWKKYAKPIYVGRILILPSWEKVDTTEDKILVIMDPGMAFGSGSHPTTIMCIEMLQKYLKEGMDVLDVGTGSGILSIVAKKLGAGKVKGVDIDKKAVEVAKENAKRNDVEVEFQKANLTIGIEDKYDIVVANLIAEIILKLNSEVKKVLKERGVYITSGIIGEKLDMVLKSLKENNIKVLEIREKEGWFTVVGKNED</sequence>
<dbReference type="Gene3D" id="3.40.50.150">
    <property type="entry name" value="Vaccinia Virus protein VP39"/>
    <property type="match status" value="1"/>
</dbReference>
<name>A0A7V3ZJI4_DICTH</name>
<keyword evidence="4 6" id="KW-0808">Transferase</keyword>
<keyword evidence="7" id="KW-0689">Ribosomal protein</keyword>
<evidence type="ECO:0000256" key="1">
    <source>
        <dbReference type="ARBA" id="ARBA00009741"/>
    </source>
</evidence>
<evidence type="ECO:0000256" key="4">
    <source>
        <dbReference type="ARBA" id="ARBA00022679"/>
    </source>
</evidence>
<keyword evidence="2 6" id="KW-0963">Cytoplasm</keyword>
<dbReference type="GO" id="GO:0005840">
    <property type="term" value="C:ribosome"/>
    <property type="evidence" value="ECO:0007669"/>
    <property type="project" value="UniProtKB-KW"/>
</dbReference>